<evidence type="ECO:0000256" key="2">
    <source>
        <dbReference type="ARBA" id="ARBA00005179"/>
    </source>
</evidence>
<evidence type="ECO:0000313" key="9">
    <source>
        <dbReference type="EMBL" id="THW72472.1"/>
    </source>
</evidence>
<keyword evidence="6" id="KW-0560">Oxidoreductase</keyword>
<comment type="pathway">
    <text evidence="2">Secondary metabolite biosynthesis.</text>
</comment>
<evidence type="ECO:0000256" key="3">
    <source>
        <dbReference type="ARBA" id="ARBA00007992"/>
    </source>
</evidence>
<feature type="domain" description="FAD-binding" evidence="8">
    <location>
        <begin position="26"/>
        <end position="359"/>
    </location>
</feature>
<evidence type="ECO:0000259" key="8">
    <source>
        <dbReference type="Pfam" id="PF01494"/>
    </source>
</evidence>
<evidence type="ECO:0000256" key="1">
    <source>
        <dbReference type="ARBA" id="ARBA00001974"/>
    </source>
</evidence>
<comment type="cofactor">
    <cofactor evidence="1">
        <name>FAD</name>
        <dbReference type="ChEBI" id="CHEBI:57692"/>
    </cofactor>
</comment>
<reference evidence="9 10" key="1">
    <citation type="submission" date="2018-10" db="EMBL/GenBank/DDBJ databases">
        <title>Fifty Aureobasidium pullulans genomes reveal a recombining polyextremotolerant generalist.</title>
        <authorList>
            <person name="Gostincar C."/>
            <person name="Turk M."/>
            <person name="Zajc J."/>
            <person name="Gunde-Cimerman N."/>
        </authorList>
    </citation>
    <scope>NUCLEOTIDE SEQUENCE [LARGE SCALE GENOMIC DNA]</scope>
    <source>
        <strain evidence="9 10">EXF-10659</strain>
    </source>
</reference>
<evidence type="ECO:0000256" key="7">
    <source>
        <dbReference type="ARBA" id="ARBA00023033"/>
    </source>
</evidence>
<sequence length="399" mass="43641">MTSFANLSTIGQSHNIPGMSPQPLSIIGAGLGGVTLGRALLERGIPVVLYERATSAPRHGYGISLHASTYKPLLKMLNMDESTFRKSVAVDAAVGGNGAIDPKRLVCPREVTSTSFRAHRERLEKLIRQGLDIKWEHGLEKLEQTPNGTTLYLQNESSIEGQTCIVGADGVHSLTRKSILREAGLDVLPFVTFNGKRKVSRTTFDDVYAPAMRGSNVIETHNNGAFLQVSVNDITTDQASVSWVYSRPAEGSSDRCFKPNRLLSDATKIPNEFYQEVTALEGLSQPFSEIFDADKMKEDRVLTWLMRTSNVDLPQLYQLASNGIFLMGDSAHSQAILGGEGANIAISDGLTLAEAIAAKQGETITNWYSKRFPAWEESLKTSKATIEDMHKEEAPKAKV</sequence>
<protein>
    <submittedName>
        <fullName evidence="9">FAD/NAD(P)-binding domain-containing protein</fullName>
    </submittedName>
</protein>
<gene>
    <name evidence="9" type="ORF">D6D19_06486</name>
</gene>
<dbReference type="AlphaFoldDB" id="A0A4S9A0R9"/>
<evidence type="ECO:0000256" key="4">
    <source>
        <dbReference type="ARBA" id="ARBA00022630"/>
    </source>
</evidence>
<dbReference type="InterPro" id="IPR002938">
    <property type="entry name" value="FAD-bd"/>
</dbReference>
<keyword evidence="7" id="KW-0503">Monooxygenase</keyword>
<keyword evidence="4" id="KW-0285">Flavoprotein</keyword>
<dbReference type="Pfam" id="PF01494">
    <property type="entry name" value="FAD_binding_3"/>
    <property type="match status" value="1"/>
</dbReference>
<evidence type="ECO:0000256" key="6">
    <source>
        <dbReference type="ARBA" id="ARBA00023002"/>
    </source>
</evidence>
<comment type="caution">
    <text evidence="9">The sequence shown here is derived from an EMBL/GenBank/DDBJ whole genome shotgun (WGS) entry which is preliminary data.</text>
</comment>
<dbReference type="Proteomes" id="UP000308802">
    <property type="component" value="Unassembled WGS sequence"/>
</dbReference>
<evidence type="ECO:0000313" key="10">
    <source>
        <dbReference type="Proteomes" id="UP000308802"/>
    </source>
</evidence>
<evidence type="ECO:0000256" key="5">
    <source>
        <dbReference type="ARBA" id="ARBA00022827"/>
    </source>
</evidence>
<dbReference type="PRINTS" id="PR00420">
    <property type="entry name" value="RNGMNOXGNASE"/>
</dbReference>
<dbReference type="EMBL" id="QZAO01000226">
    <property type="protein sequence ID" value="THW72472.1"/>
    <property type="molecule type" value="Genomic_DNA"/>
</dbReference>
<organism evidence="9 10">
    <name type="scientific">Aureobasidium pullulans</name>
    <name type="common">Black yeast</name>
    <name type="synonym">Pullularia pullulans</name>
    <dbReference type="NCBI Taxonomy" id="5580"/>
    <lineage>
        <taxon>Eukaryota</taxon>
        <taxon>Fungi</taxon>
        <taxon>Dikarya</taxon>
        <taxon>Ascomycota</taxon>
        <taxon>Pezizomycotina</taxon>
        <taxon>Dothideomycetes</taxon>
        <taxon>Dothideomycetidae</taxon>
        <taxon>Dothideales</taxon>
        <taxon>Saccotheciaceae</taxon>
        <taxon>Aureobasidium</taxon>
    </lineage>
</organism>
<dbReference type="PANTHER" id="PTHR47178:SF4">
    <property type="entry name" value="FAD-DEPENDENT MONOOXYGENASE APTC"/>
    <property type="match status" value="1"/>
</dbReference>
<dbReference type="SUPFAM" id="SSF51905">
    <property type="entry name" value="FAD/NAD(P)-binding domain"/>
    <property type="match status" value="1"/>
</dbReference>
<dbReference type="GO" id="GO:0004497">
    <property type="term" value="F:monooxygenase activity"/>
    <property type="evidence" value="ECO:0007669"/>
    <property type="project" value="UniProtKB-KW"/>
</dbReference>
<comment type="similarity">
    <text evidence="3">Belongs to the paxM FAD-dependent monooxygenase family.</text>
</comment>
<dbReference type="Gene3D" id="3.50.50.60">
    <property type="entry name" value="FAD/NAD(P)-binding domain"/>
    <property type="match status" value="1"/>
</dbReference>
<keyword evidence="5" id="KW-0274">FAD</keyword>
<proteinExistence type="inferred from homology"/>
<name>A0A4S9A0R9_AURPU</name>
<dbReference type="PANTHER" id="PTHR47178">
    <property type="entry name" value="MONOOXYGENASE, FAD-BINDING"/>
    <property type="match status" value="1"/>
</dbReference>
<dbReference type="InterPro" id="IPR036188">
    <property type="entry name" value="FAD/NAD-bd_sf"/>
</dbReference>
<dbReference type="GO" id="GO:0071949">
    <property type="term" value="F:FAD binding"/>
    <property type="evidence" value="ECO:0007669"/>
    <property type="project" value="InterPro"/>
</dbReference>
<accession>A0A4S9A0R9</accession>